<name>A0A409WVX7_9AGAR</name>
<keyword evidence="3" id="KW-1185">Reference proteome</keyword>
<dbReference type="EMBL" id="NHTK01005135">
    <property type="protein sequence ID" value="PPQ82629.1"/>
    <property type="molecule type" value="Genomic_DNA"/>
</dbReference>
<feature type="compositionally biased region" description="Low complexity" evidence="1">
    <location>
        <begin position="20"/>
        <end position="29"/>
    </location>
</feature>
<feature type="compositionally biased region" description="Basic residues" evidence="1">
    <location>
        <begin position="90"/>
        <end position="103"/>
    </location>
</feature>
<dbReference type="Proteomes" id="UP000284842">
    <property type="component" value="Unassembled WGS sequence"/>
</dbReference>
<feature type="region of interest" description="Disordered" evidence="1">
    <location>
        <begin position="1"/>
        <end position="41"/>
    </location>
</feature>
<protein>
    <submittedName>
        <fullName evidence="2">Uncharacterized protein</fullName>
    </submittedName>
</protein>
<gene>
    <name evidence="2" type="ORF">CVT24_005497</name>
</gene>
<evidence type="ECO:0000313" key="2">
    <source>
        <dbReference type="EMBL" id="PPQ82629.1"/>
    </source>
</evidence>
<organism evidence="2 3">
    <name type="scientific">Panaeolus cyanescens</name>
    <dbReference type="NCBI Taxonomy" id="181874"/>
    <lineage>
        <taxon>Eukaryota</taxon>
        <taxon>Fungi</taxon>
        <taxon>Dikarya</taxon>
        <taxon>Basidiomycota</taxon>
        <taxon>Agaricomycotina</taxon>
        <taxon>Agaricomycetes</taxon>
        <taxon>Agaricomycetidae</taxon>
        <taxon>Agaricales</taxon>
        <taxon>Agaricineae</taxon>
        <taxon>Galeropsidaceae</taxon>
        <taxon>Panaeolus</taxon>
    </lineage>
</organism>
<evidence type="ECO:0000313" key="3">
    <source>
        <dbReference type="Proteomes" id="UP000284842"/>
    </source>
</evidence>
<feature type="region of interest" description="Disordered" evidence="1">
    <location>
        <begin position="68"/>
        <end position="115"/>
    </location>
</feature>
<dbReference type="InParanoid" id="A0A409WVX7"/>
<reference evidence="2 3" key="1">
    <citation type="journal article" date="2018" name="Evol. Lett.">
        <title>Horizontal gene cluster transfer increased hallucinogenic mushroom diversity.</title>
        <authorList>
            <person name="Reynolds H.T."/>
            <person name="Vijayakumar V."/>
            <person name="Gluck-Thaler E."/>
            <person name="Korotkin H.B."/>
            <person name="Matheny P.B."/>
            <person name="Slot J.C."/>
        </authorList>
    </citation>
    <scope>NUCLEOTIDE SEQUENCE [LARGE SCALE GENOMIC DNA]</scope>
    <source>
        <strain evidence="2 3">2629</strain>
    </source>
</reference>
<proteinExistence type="predicted"/>
<accession>A0A409WVX7</accession>
<dbReference type="AlphaFoldDB" id="A0A409WVX7"/>
<feature type="compositionally biased region" description="Basic residues" evidence="1">
    <location>
        <begin position="70"/>
        <end position="79"/>
    </location>
</feature>
<evidence type="ECO:0000256" key="1">
    <source>
        <dbReference type="SAM" id="MobiDB-lite"/>
    </source>
</evidence>
<sequence>MACFDLQEQPQSGSAVLKPSTSTASTNSAPDLPVTEGGYTQKPLAGKLANLGADSKCFPNYGDQWVPYNRPKRSSKKRNVVTSTQSALKKAARKTTRNARKVNKSNLHPYLSHGQQTHPDAFEIIDCGDDDSDDLELLLQTLPVMRLEGQASGSTLPPFERSLSRISWVTTDDCEPPLQSSSRVSMDYWLSRDLEAYLPPRPLRTYSTSGQFSCPNGWDVYSGVLATDARYHGGDAQFQPGAGITPSQNPTYTFGGLGQGIPPSSSSAPPLPVETPVPGVVGAGIASTSMTVYNQPSFELEFPAGPPVYSAQLQPYCFQYTQPFAINERIQQAHIEDMNDVEEPGNPR</sequence>
<comment type="caution">
    <text evidence="2">The sequence shown here is derived from an EMBL/GenBank/DDBJ whole genome shotgun (WGS) entry which is preliminary data.</text>
</comment>